<dbReference type="InterPro" id="IPR006204">
    <property type="entry name" value="GHMP_kinase_N_dom"/>
</dbReference>
<dbReference type="Gene3D" id="3.90.550.10">
    <property type="entry name" value="Spore Coat Polysaccharide Biosynthesis Protein SpsA, Chain A"/>
    <property type="match status" value="1"/>
</dbReference>
<reference evidence="5 6" key="1">
    <citation type="submission" date="2016-03" db="EMBL/GenBank/DDBJ databases">
        <title>Choanephora cucurbitarum.</title>
        <authorList>
            <person name="Min B."/>
            <person name="Park H."/>
            <person name="Park J.-H."/>
            <person name="Shin H.-D."/>
            <person name="Choi I.-G."/>
        </authorList>
    </citation>
    <scope>NUCLEOTIDE SEQUENCE [LARGE SCALE GENOMIC DNA]</scope>
    <source>
        <strain evidence="5 6">KUS-F28377</strain>
    </source>
</reference>
<keyword evidence="5" id="KW-0418">Kinase</keyword>
<accession>A0A1C7MXQ3</accession>
<protein>
    <submittedName>
        <fullName evidence="5">Glucuronokinase 1</fullName>
    </submittedName>
</protein>
<dbReference type="SUPFAM" id="SSF53448">
    <property type="entry name" value="Nucleotide-diphospho-sugar transferases"/>
    <property type="match status" value="1"/>
</dbReference>
<dbReference type="Proteomes" id="UP000093000">
    <property type="component" value="Unassembled WGS sequence"/>
</dbReference>
<name>A0A1C7MXQ3_9FUNG</name>
<evidence type="ECO:0000256" key="2">
    <source>
        <dbReference type="ARBA" id="ARBA00022840"/>
    </source>
</evidence>
<dbReference type="InterPro" id="IPR029044">
    <property type="entry name" value="Nucleotide-diphossugar_trans"/>
</dbReference>
<comment type="caution">
    <text evidence="5">The sequence shown here is derived from an EMBL/GenBank/DDBJ whole genome shotgun (WGS) entry which is preliminary data.</text>
</comment>
<dbReference type="Pfam" id="PF00288">
    <property type="entry name" value="GHMP_kinases_N"/>
    <property type="match status" value="1"/>
</dbReference>
<dbReference type="STRING" id="101091.A0A1C7MXQ3"/>
<dbReference type="Gene3D" id="3.30.230.10">
    <property type="match status" value="1"/>
</dbReference>
<evidence type="ECO:0000256" key="1">
    <source>
        <dbReference type="ARBA" id="ARBA00022741"/>
    </source>
</evidence>
<keyword evidence="5" id="KW-0808">Transferase</keyword>
<feature type="non-terminal residue" evidence="5">
    <location>
        <position position="574"/>
    </location>
</feature>
<dbReference type="PANTHER" id="PTHR38710">
    <property type="entry name" value="WITH PUTATIVE URIDYL PYROPHOSPHORYLASE-RELATED"/>
    <property type="match status" value="1"/>
</dbReference>
<dbReference type="InterPro" id="IPR036554">
    <property type="entry name" value="GHMP_kinase_C_sf"/>
</dbReference>
<feature type="domain" description="GHMP kinase N-terminal" evidence="4">
    <location>
        <begin position="347"/>
        <end position="431"/>
    </location>
</feature>
<keyword evidence="6" id="KW-1185">Reference proteome</keyword>
<keyword evidence="3" id="KW-0732">Signal</keyword>
<dbReference type="AlphaFoldDB" id="A0A1C7MXQ3"/>
<dbReference type="GO" id="GO:0005524">
    <property type="term" value="F:ATP binding"/>
    <property type="evidence" value="ECO:0007669"/>
    <property type="project" value="UniProtKB-KW"/>
</dbReference>
<dbReference type="InParanoid" id="A0A1C7MXQ3"/>
<evidence type="ECO:0000256" key="3">
    <source>
        <dbReference type="SAM" id="SignalP"/>
    </source>
</evidence>
<dbReference type="EMBL" id="LUGH01001389">
    <property type="protein sequence ID" value="OBZ81169.1"/>
    <property type="molecule type" value="Genomic_DNA"/>
</dbReference>
<dbReference type="InterPro" id="IPR020568">
    <property type="entry name" value="Ribosomal_Su5_D2-typ_SF"/>
</dbReference>
<sequence length="574" mass="64461">MSLASKTLIILASATTANQLEDDIKECYDAKFLRFRGVPKGLIPISGKPALTWWYDCAKKKFKNIYIVSNAYNFKHFERWASGVDFPRENVLNSGLSVGVLSDIAFVHRVKNIQNNLVITSPEFLFDSQDASVSLLTLFEKAENFVYYNADQAPFAFGMSLQVVEGLDDHNEKNMETLPTKDPKRLCWQDELDLYIQVQSEAHIEHINDGPGTSLLTYVNRNISLRDYLDRWESCLDHQLKTEIQFQDAPVHTKAYARVGLMGNPSDGFHGKTMSLLISNFWAEVTLIPNNANEKEIEAITILPNPVSDPHKFSSIACLVGVSEIDGYDTGDRLLQACCKVFYTHCQANNIPICTNQGFQMMFETNIPRQVGLAGSSAIITALWKALSIFYGVTRAQIPLELQASLVLKVEQEELSIAAGLQDRVIQTYGGLVYMDFQREFMEQHGHGRYEQLDINLLPKLWLAYVADPEDSGKVHSTVKQRFLNGDQEIISAMKKFGAFTDQARESLERYDHKRFAELMSANFDLRRETYGDAVVGAANLRMIELAREHNCAAKFTGSGGAIVGMWSGDSANP</sequence>
<evidence type="ECO:0000313" key="6">
    <source>
        <dbReference type="Proteomes" id="UP000093000"/>
    </source>
</evidence>
<dbReference type="InterPro" id="IPR014721">
    <property type="entry name" value="Ribsml_uS5_D2-typ_fold_subgr"/>
</dbReference>
<keyword evidence="1" id="KW-0547">Nucleotide-binding</keyword>
<proteinExistence type="predicted"/>
<gene>
    <name evidence="5" type="primary">GLCAK1</name>
    <name evidence="5" type="ORF">A0J61_10782</name>
</gene>
<feature type="chain" id="PRO_5008889355" evidence="3">
    <location>
        <begin position="20"/>
        <end position="574"/>
    </location>
</feature>
<keyword evidence="2" id="KW-0067">ATP-binding</keyword>
<dbReference type="PANTHER" id="PTHR38710:SF1">
    <property type="entry name" value="WITH PUTATIVE URIDYL PYROPHOSPHORYLASE-RELATED"/>
    <property type="match status" value="1"/>
</dbReference>
<dbReference type="InterPro" id="IPR053034">
    <property type="entry name" value="Glucuronokinase-like"/>
</dbReference>
<feature type="signal peptide" evidence="3">
    <location>
        <begin position="1"/>
        <end position="19"/>
    </location>
</feature>
<organism evidence="5 6">
    <name type="scientific">Choanephora cucurbitarum</name>
    <dbReference type="NCBI Taxonomy" id="101091"/>
    <lineage>
        <taxon>Eukaryota</taxon>
        <taxon>Fungi</taxon>
        <taxon>Fungi incertae sedis</taxon>
        <taxon>Mucoromycota</taxon>
        <taxon>Mucoromycotina</taxon>
        <taxon>Mucoromycetes</taxon>
        <taxon>Mucorales</taxon>
        <taxon>Mucorineae</taxon>
        <taxon>Choanephoraceae</taxon>
        <taxon>Choanephoroideae</taxon>
        <taxon>Choanephora</taxon>
    </lineage>
</organism>
<dbReference type="OrthoDB" id="1924968at2759"/>
<evidence type="ECO:0000313" key="5">
    <source>
        <dbReference type="EMBL" id="OBZ81169.1"/>
    </source>
</evidence>
<dbReference type="GO" id="GO:0016301">
    <property type="term" value="F:kinase activity"/>
    <property type="evidence" value="ECO:0007669"/>
    <property type="project" value="UniProtKB-KW"/>
</dbReference>
<dbReference type="Gene3D" id="3.30.70.890">
    <property type="entry name" value="GHMP kinase, C-terminal domain"/>
    <property type="match status" value="1"/>
</dbReference>
<dbReference type="SUPFAM" id="SSF55060">
    <property type="entry name" value="GHMP Kinase, C-terminal domain"/>
    <property type="match status" value="1"/>
</dbReference>
<evidence type="ECO:0000259" key="4">
    <source>
        <dbReference type="Pfam" id="PF00288"/>
    </source>
</evidence>
<dbReference type="SUPFAM" id="SSF54211">
    <property type="entry name" value="Ribosomal protein S5 domain 2-like"/>
    <property type="match status" value="1"/>
</dbReference>